<dbReference type="EMBL" id="CASHTH010003351">
    <property type="protein sequence ID" value="CAI8043729.1"/>
    <property type="molecule type" value="Genomic_DNA"/>
</dbReference>
<sequence length="69" mass="7249">MTQNNPPPVTLETRRTIVSRPIGNDAVLTLIGAGDINRGPWPFVTGIPNLNADLAGPPAQYLSVAAWAA</sequence>
<evidence type="ECO:0000313" key="2">
    <source>
        <dbReference type="Proteomes" id="UP001174909"/>
    </source>
</evidence>
<comment type="caution">
    <text evidence="1">The sequence shown here is derived from an EMBL/GenBank/DDBJ whole genome shotgun (WGS) entry which is preliminary data.</text>
</comment>
<gene>
    <name evidence="1" type="ORF">GBAR_LOCUS24258</name>
</gene>
<protein>
    <submittedName>
        <fullName evidence="1">Uncharacterized protein</fullName>
    </submittedName>
</protein>
<organism evidence="1 2">
    <name type="scientific">Geodia barretti</name>
    <name type="common">Barrett's horny sponge</name>
    <dbReference type="NCBI Taxonomy" id="519541"/>
    <lineage>
        <taxon>Eukaryota</taxon>
        <taxon>Metazoa</taxon>
        <taxon>Porifera</taxon>
        <taxon>Demospongiae</taxon>
        <taxon>Heteroscleromorpha</taxon>
        <taxon>Tetractinellida</taxon>
        <taxon>Astrophorina</taxon>
        <taxon>Geodiidae</taxon>
        <taxon>Geodia</taxon>
    </lineage>
</organism>
<accession>A0AA35T9H7</accession>
<dbReference type="AlphaFoldDB" id="A0AA35T9H7"/>
<dbReference type="Proteomes" id="UP001174909">
    <property type="component" value="Unassembled WGS sequence"/>
</dbReference>
<proteinExistence type="predicted"/>
<reference evidence="1" key="1">
    <citation type="submission" date="2023-03" db="EMBL/GenBank/DDBJ databases">
        <authorList>
            <person name="Steffen K."/>
            <person name="Cardenas P."/>
        </authorList>
    </citation>
    <scope>NUCLEOTIDE SEQUENCE</scope>
</reference>
<evidence type="ECO:0000313" key="1">
    <source>
        <dbReference type="EMBL" id="CAI8043729.1"/>
    </source>
</evidence>
<keyword evidence="2" id="KW-1185">Reference proteome</keyword>
<name>A0AA35T9H7_GEOBA</name>